<evidence type="ECO:0000313" key="1">
    <source>
        <dbReference type="EMBL" id="MBJ7639990.1"/>
    </source>
</evidence>
<evidence type="ECO:0000313" key="2">
    <source>
        <dbReference type="Proteomes" id="UP000728106"/>
    </source>
</evidence>
<dbReference type="RefSeq" id="WP_135386048.1">
    <property type="nucleotide sequence ID" value="NZ_CP166847.1"/>
</dbReference>
<accession>A0AA40YTC8</accession>
<dbReference type="Proteomes" id="UP000728106">
    <property type="component" value="Unassembled WGS sequence"/>
</dbReference>
<dbReference type="AlphaFoldDB" id="A0AA40YTC8"/>
<comment type="caution">
    <text evidence="1">The sequence shown here is derived from an EMBL/GenBank/DDBJ whole genome shotgun (WGS) entry which is preliminary data.</text>
</comment>
<dbReference type="EMBL" id="JAAOCP010000024">
    <property type="protein sequence ID" value="MBJ7639990.1"/>
    <property type="molecule type" value="Genomic_DNA"/>
</dbReference>
<proteinExistence type="predicted"/>
<reference evidence="1 2" key="1">
    <citation type="journal article" date="2021" name="Int. J. Food Microbiol.">
        <title>Safety demonstration of a microbial species for use in the food chain: Weissella confusa.</title>
        <authorList>
            <person name="Bourdichon F."/>
            <person name="Patrone V."/>
            <person name="Fontana A."/>
            <person name="Milani G."/>
            <person name="Morelli L."/>
        </authorList>
    </citation>
    <scope>NUCLEOTIDE SEQUENCE [LARGE SCALE GENOMIC DNA]</scope>
    <source>
        <strain evidence="1 2">CCUG 43002</strain>
    </source>
</reference>
<gene>
    <name evidence="1" type="ORF">HAU20_11485</name>
</gene>
<sequence>MTEVDEFGKEYLTPEKATDQIAIFIKMREYTDFDKYEEAAFLIENGYVSGAFGYGDDLLIFLNSFSNDKQYISDDVPKIADLIEEDAENGRTRVLKLRKNR</sequence>
<name>A0AA40YTC8_WEICO</name>
<keyword evidence="2" id="KW-1185">Reference proteome</keyword>
<protein>
    <submittedName>
        <fullName evidence="1">Uncharacterized protein</fullName>
    </submittedName>
</protein>
<organism evidence="1 2">
    <name type="scientific">Weissella confusa</name>
    <name type="common">Lactobacillus confusus</name>
    <dbReference type="NCBI Taxonomy" id="1583"/>
    <lineage>
        <taxon>Bacteria</taxon>
        <taxon>Bacillati</taxon>
        <taxon>Bacillota</taxon>
        <taxon>Bacilli</taxon>
        <taxon>Lactobacillales</taxon>
        <taxon>Lactobacillaceae</taxon>
        <taxon>Weissella</taxon>
    </lineage>
</organism>